<evidence type="ECO:0000313" key="16">
    <source>
        <dbReference type="EMBL" id="QPT44961.1"/>
    </source>
</evidence>
<dbReference type="CDD" id="cd00056">
    <property type="entry name" value="ENDO3c"/>
    <property type="match status" value="1"/>
</dbReference>
<evidence type="ECO:0000259" key="15">
    <source>
        <dbReference type="SMART" id="SM00478"/>
    </source>
</evidence>
<dbReference type="InterPro" id="IPR003651">
    <property type="entry name" value="Endonuclease3_FeS-loop_motif"/>
</dbReference>
<dbReference type="EMBL" id="CP065728">
    <property type="protein sequence ID" value="QPT44961.1"/>
    <property type="molecule type" value="Genomic_DNA"/>
</dbReference>
<keyword evidence="13 14" id="KW-0326">Glycosidase</keyword>
<dbReference type="NCBIfam" id="TIGR01084">
    <property type="entry name" value="mutY"/>
    <property type="match status" value="1"/>
</dbReference>
<keyword evidence="17" id="KW-1185">Reference proteome</keyword>
<evidence type="ECO:0000256" key="5">
    <source>
        <dbReference type="ARBA" id="ARBA00022023"/>
    </source>
</evidence>
<evidence type="ECO:0000256" key="3">
    <source>
        <dbReference type="ARBA" id="ARBA00008343"/>
    </source>
</evidence>
<keyword evidence="11" id="KW-0411">Iron-sulfur</keyword>
<keyword evidence="10 14" id="KW-0408">Iron</keyword>
<comment type="function">
    <text evidence="2">Adenine glycosylase active on G-A mispairs. MutY also corrects error-prone DNA synthesis past GO lesions which are due to the oxidatively damaged form of guanine: 7,8-dihydro-8-oxoguanine (8-oxo-dGTP).</text>
</comment>
<dbReference type="InterPro" id="IPR004035">
    <property type="entry name" value="Endouclease-III_FeS-bd_BS"/>
</dbReference>
<dbReference type="SMART" id="SM00525">
    <property type="entry name" value="FES"/>
    <property type="match status" value="1"/>
</dbReference>
<evidence type="ECO:0000256" key="1">
    <source>
        <dbReference type="ARBA" id="ARBA00000843"/>
    </source>
</evidence>
<dbReference type="InterPro" id="IPR000445">
    <property type="entry name" value="HhH_motif"/>
</dbReference>
<dbReference type="CDD" id="cd03431">
    <property type="entry name" value="NUDIX_DNA_Glycosylase_C-MutY"/>
    <property type="match status" value="1"/>
</dbReference>
<dbReference type="Gene3D" id="3.90.79.10">
    <property type="entry name" value="Nucleoside Triphosphate Pyrophosphohydrolase"/>
    <property type="match status" value="1"/>
</dbReference>
<keyword evidence="6" id="KW-0004">4Fe-4S</keyword>
<dbReference type="Proteomes" id="UP000594834">
    <property type="component" value="Chromosome"/>
</dbReference>
<proteinExistence type="inferred from homology"/>
<keyword evidence="12" id="KW-0234">DNA repair</keyword>
<dbReference type="SUPFAM" id="SSF48150">
    <property type="entry name" value="DNA-glycosylase"/>
    <property type="match status" value="1"/>
</dbReference>
<evidence type="ECO:0000256" key="8">
    <source>
        <dbReference type="ARBA" id="ARBA00022763"/>
    </source>
</evidence>
<comment type="catalytic activity">
    <reaction evidence="1 14">
        <text>Hydrolyzes free adenine bases from 7,8-dihydro-8-oxoguanine:adenine mismatched double-stranded DNA, leaving an apurinic site.</text>
        <dbReference type="EC" id="3.2.2.31"/>
    </reaction>
</comment>
<protein>
    <recommendedName>
        <fullName evidence="5 14">Adenine DNA glycosylase</fullName>
        <ecNumber evidence="4 14">3.2.2.31</ecNumber>
    </recommendedName>
</protein>
<keyword evidence="8 14" id="KW-0227">DNA damage</keyword>
<accession>A0A7T3F2C3</accession>
<dbReference type="InterPro" id="IPR029119">
    <property type="entry name" value="MutY_C"/>
</dbReference>
<dbReference type="RefSeq" id="WP_082995574.1">
    <property type="nucleotide sequence ID" value="NZ_CP065728.1"/>
</dbReference>
<evidence type="ECO:0000256" key="10">
    <source>
        <dbReference type="ARBA" id="ARBA00023004"/>
    </source>
</evidence>
<dbReference type="PROSITE" id="PS00764">
    <property type="entry name" value="ENDONUCLEASE_III_1"/>
    <property type="match status" value="1"/>
</dbReference>
<evidence type="ECO:0000256" key="7">
    <source>
        <dbReference type="ARBA" id="ARBA00022723"/>
    </source>
</evidence>
<keyword evidence="7" id="KW-0479">Metal-binding</keyword>
<evidence type="ECO:0000256" key="6">
    <source>
        <dbReference type="ARBA" id="ARBA00022485"/>
    </source>
</evidence>
<dbReference type="InterPro" id="IPR044298">
    <property type="entry name" value="MIG/MutY"/>
</dbReference>
<dbReference type="InterPro" id="IPR015797">
    <property type="entry name" value="NUDIX_hydrolase-like_dom_sf"/>
</dbReference>
<evidence type="ECO:0000256" key="12">
    <source>
        <dbReference type="ARBA" id="ARBA00023204"/>
    </source>
</evidence>
<dbReference type="SUPFAM" id="SSF55811">
    <property type="entry name" value="Nudix"/>
    <property type="match status" value="1"/>
</dbReference>
<dbReference type="PANTHER" id="PTHR42944:SF1">
    <property type="entry name" value="ADENINE DNA GLYCOSYLASE"/>
    <property type="match status" value="1"/>
</dbReference>
<dbReference type="Gene3D" id="1.10.1670.10">
    <property type="entry name" value="Helix-hairpin-Helix base-excision DNA repair enzymes (C-terminal)"/>
    <property type="match status" value="1"/>
</dbReference>
<evidence type="ECO:0000256" key="11">
    <source>
        <dbReference type="ARBA" id="ARBA00023014"/>
    </source>
</evidence>
<evidence type="ECO:0000256" key="2">
    <source>
        <dbReference type="ARBA" id="ARBA00002933"/>
    </source>
</evidence>
<reference evidence="16 17" key="1">
    <citation type="submission" date="2020-12" db="EMBL/GenBank/DDBJ databases">
        <title>FDA dAtabase for Regulatory Grade micrObial Sequences (FDA-ARGOS): Supporting development and validation of Infectious Disease Dx tests.</title>
        <authorList>
            <person name="Sproer C."/>
            <person name="Gronow S."/>
            <person name="Severitt S."/>
            <person name="Schroder I."/>
            <person name="Tallon L."/>
            <person name="Sadzewicz L."/>
            <person name="Zhao X."/>
            <person name="Boylan J."/>
            <person name="Ott S."/>
            <person name="Bowen H."/>
            <person name="Vavikolanu K."/>
            <person name="Mehta A."/>
            <person name="Aluvathingal J."/>
            <person name="Nadendla S."/>
            <person name="Lowell S."/>
            <person name="Myers T."/>
            <person name="Yan Y."/>
            <person name="Sichtig H."/>
        </authorList>
    </citation>
    <scope>NUCLEOTIDE SEQUENCE [LARGE SCALE GENOMIC DNA]</scope>
    <source>
        <strain evidence="16 17">FDAARGOS_869</strain>
    </source>
</reference>
<evidence type="ECO:0000256" key="14">
    <source>
        <dbReference type="RuleBase" id="RU365096"/>
    </source>
</evidence>
<organism evidence="16 17">
    <name type="scientific">Moraxella nonliquefaciens</name>
    <dbReference type="NCBI Taxonomy" id="478"/>
    <lineage>
        <taxon>Bacteria</taxon>
        <taxon>Pseudomonadati</taxon>
        <taxon>Pseudomonadota</taxon>
        <taxon>Gammaproteobacteria</taxon>
        <taxon>Moraxellales</taxon>
        <taxon>Moraxellaceae</taxon>
        <taxon>Moraxella</taxon>
    </lineage>
</organism>
<dbReference type="InterPro" id="IPR011257">
    <property type="entry name" value="DNA_glycosylase"/>
</dbReference>
<dbReference type="Pfam" id="PF00730">
    <property type="entry name" value="HhH-GPD"/>
    <property type="match status" value="1"/>
</dbReference>
<evidence type="ECO:0000256" key="4">
    <source>
        <dbReference type="ARBA" id="ARBA00012045"/>
    </source>
</evidence>
<dbReference type="InterPro" id="IPR023170">
    <property type="entry name" value="HhH_base_excis_C"/>
</dbReference>
<dbReference type="Pfam" id="PF00633">
    <property type="entry name" value="HHH"/>
    <property type="match status" value="1"/>
</dbReference>
<evidence type="ECO:0000256" key="9">
    <source>
        <dbReference type="ARBA" id="ARBA00022801"/>
    </source>
</evidence>
<evidence type="ECO:0000313" key="17">
    <source>
        <dbReference type="Proteomes" id="UP000594834"/>
    </source>
</evidence>
<dbReference type="InterPro" id="IPR003265">
    <property type="entry name" value="HhH-GPD_domain"/>
</dbReference>
<feature type="domain" description="HhH-GPD" evidence="15">
    <location>
        <begin position="61"/>
        <end position="214"/>
    </location>
</feature>
<comment type="cofactor">
    <cofactor evidence="14">
        <name>[4Fe-4S] cluster</name>
        <dbReference type="ChEBI" id="CHEBI:49883"/>
    </cofactor>
    <text evidence="14">Binds 1 [4Fe-4S] cluster.</text>
</comment>
<gene>
    <name evidence="16" type="primary">mutY</name>
    <name evidence="16" type="ORF">I6G26_02745</name>
</gene>
<dbReference type="Gene3D" id="1.10.340.30">
    <property type="entry name" value="Hypothetical protein, domain 2"/>
    <property type="match status" value="1"/>
</dbReference>
<dbReference type="PANTHER" id="PTHR42944">
    <property type="entry name" value="ADENINE DNA GLYCOSYLASE"/>
    <property type="match status" value="1"/>
</dbReference>
<dbReference type="Pfam" id="PF10576">
    <property type="entry name" value="EndIII_4Fe-2S"/>
    <property type="match status" value="1"/>
</dbReference>
<dbReference type="SMART" id="SM00478">
    <property type="entry name" value="ENDO3c"/>
    <property type="match status" value="1"/>
</dbReference>
<keyword evidence="9" id="KW-0378">Hydrolase</keyword>
<name>A0A7T3F2C3_MORNO</name>
<comment type="similarity">
    <text evidence="3 14">Belongs to the Nth/MutY family.</text>
</comment>
<evidence type="ECO:0000256" key="13">
    <source>
        <dbReference type="ARBA" id="ARBA00023295"/>
    </source>
</evidence>
<sequence length="402" mass="45393">MLPSLFLVYSLVTDIFLGMNIITFAPRLLSWFNVHGRHDLPWQYHHEQTSDIYAVWLSEIMLQQTQVATVLGYFRRFMEKFPTVQDLADAQWDDVAISWAGLGYYARARNLHQGAKQVADYIALHGHFPQTMDEWQNVRGVGRSTAGAIVAMGVRGRGVICDGNVKRVLTRWARIDGDITKSATDKVLWELADTLTPKHDSGKFAQAMMDLGATICTRTRPACGMCPLSDDCTAHKNGNPTAYPVKAKKTVKPHRHSLVFALVYDDKLLWIKRQSKTGMGIWDGLFVMPMLMIDDKLVGSSHDNLPHDLCHAKTMNRKHAHSPNLAEHQVLDNLPNIAINRSKTIKHTLTHFHWHLSLIHVNIDNVLYNNINHALTAICADFVWQKDHDGLGVPKAMEKLLG</sequence>
<dbReference type="EC" id="3.2.2.31" evidence="4 14"/>
<dbReference type="InterPro" id="IPR005760">
    <property type="entry name" value="A/G_AdeGlyc_MutY"/>
</dbReference>